<evidence type="ECO:0000256" key="2">
    <source>
        <dbReference type="ARBA" id="ARBA00022692"/>
    </source>
</evidence>
<gene>
    <name evidence="11" type="ORF">SNE40_014789</name>
</gene>
<keyword evidence="7 8" id="KW-0807">Transducer</keyword>
<comment type="caution">
    <text evidence="11">The sequence shown here is derived from an EMBL/GenBank/DDBJ whole genome shotgun (WGS) entry which is preliminary data.</text>
</comment>
<sequence>MATVNDTVVDDNGGISVEELQAVIGILSVFALFGTIGNALAFYVFYNLKQKLTSTIFILALAATDFITCLVTIPYTIAVESLKYFVDDAVCKIYHFLITTTIPFSAFVMVAIAIDRYLCICHPFLHVMTIRRAKIIVVCLGVLSFLLGITACVHHTTWVVHETTVEDNLTSTVKPFVDNALTLSGSGGTSVVQYSSYPTGFTNRQNLTSIGSTLTISVNGTATPTPLRTVKAFIDKGQCQTHRDFIDPTFFLVFQKIYSALFLICCLIVLVLYSLIYRFVISKRKKRLQIKSTRCCFTAENTNIENEQTEATVALELSQTANGYKVKNKSNDTQAENHTANGTNSSVSKVRVERMRMASIKTAFMLFIVTLVFIFAFLPAWLMAHQLVSLNLVVFYMYFIYNVANPFIYAFLNNNFRAELKNMFRSG</sequence>
<proteinExistence type="inferred from homology"/>
<reference evidence="11 12" key="1">
    <citation type="submission" date="2024-01" db="EMBL/GenBank/DDBJ databases">
        <title>The genome of the rayed Mediterranean limpet Patella caerulea (Linnaeus, 1758).</title>
        <authorList>
            <person name="Anh-Thu Weber A."/>
            <person name="Halstead-Nussloch G."/>
        </authorList>
    </citation>
    <scope>NUCLEOTIDE SEQUENCE [LARGE SCALE GENOMIC DNA]</scope>
    <source>
        <strain evidence="11">AATW-2023a</strain>
        <tissue evidence="11">Whole specimen</tissue>
    </source>
</reference>
<dbReference type="Pfam" id="PF00001">
    <property type="entry name" value="7tm_1"/>
    <property type="match status" value="1"/>
</dbReference>
<evidence type="ECO:0000313" key="12">
    <source>
        <dbReference type="Proteomes" id="UP001347796"/>
    </source>
</evidence>
<evidence type="ECO:0000256" key="6">
    <source>
        <dbReference type="ARBA" id="ARBA00023170"/>
    </source>
</evidence>
<dbReference type="Proteomes" id="UP001347796">
    <property type="component" value="Unassembled WGS sequence"/>
</dbReference>
<organism evidence="11 12">
    <name type="scientific">Patella caerulea</name>
    <name type="common">Rayed Mediterranean limpet</name>
    <dbReference type="NCBI Taxonomy" id="87958"/>
    <lineage>
        <taxon>Eukaryota</taxon>
        <taxon>Metazoa</taxon>
        <taxon>Spiralia</taxon>
        <taxon>Lophotrochozoa</taxon>
        <taxon>Mollusca</taxon>
        <taxon>Gastropoda</taxon>
        <taxon>Patellogastropoda</taxon>
        <taxon>Patelloidea</taxon>
        <taxon>Patellidae</taxon>
        <taxon>Patella</taxon>
    </lineage>
</organism>
<feature type="domain" description="G-protein coupled receptors family 1 profile" evidence="10">
    <location>
        <begin position="37"/>
        <end position="409"/>
    </location>
</feature>
<dbReference type="GO" id="GO:0016020">
    <property type="term" value="C:membrane"/>
    <property type="evidence" value="ECO:0007669"/>
    <property type="project" value="UniProtKB-SubCell"/>
</dbReference>
<evidence type="ECO:0000256" key="3">
    <source>
        <dbReference type="ARBA" id="ARBA00022989"/>
    </source>
</evidence>
<keyword evidence="4 8" id="KW-0297">G-protein coupled receptor</keyword>
<feature type="transmembrane region" description="Helical" evidence="9">
    <location>
        <begin position="52"/>
        <end position="73"/>
    </location>
</feature>
<dbReference type="SMART" id="SM01381">
    <property type="entry name" value="7TM_GPCR_Srsx"/>
    <property type="match status" value="1"/>
</dbReference>
<evidence type="ECO:0000256" key="5">
    <source>
        <dbReference type="ARBA" id="ARBA00023136"/>
    </source>
</evidence>
<dbReference type="GO" id="GO:0004930">
    <property type="term" value="F:G protein-coupled receptor activity"/>
    <property type="evidence" value="ECO:0007669"/>
    <property type="project" value="UniProtKB-KW"/>
</dbReference>
<dbReference type="PRINTS" id="PR00237">
    <property type="entry name" value="GPCRRHODOPSN"/>
</dbReference>
<evidence type="ECO:0000256" key="4">
    <source>
        <dbReference type="ARBA" id="ARBA00023040"/>
    </source>
</evidence>
<dbReference type="CDD" id="cd00637">
    <property type="entry name" value="7tm_classA_rhodopsin-like"/>
    <property type="match status" value="1"/>
</dbReference>
<dbReference type="EMBL" id="JAZGQO010000010">
    <property type="protein sequence ID" value="KAK6176521.1"/>
    <property type="molecule type" value="Genomic_DNA"/>
</dbReference>
<dbReference type="InterPro" id="IPR017452">
    <property type="entry name" value="GPCR_Rhodpsn_7TM"/>
</dbReference>
<dbReference type="PANTHER" id="PTHR24238">
    <property type="entry name" value="G-PROTEIN COUPLED RECEPTOR"/>
    <property type="match status" value="1"/>
</dbReference>
<keyword evidence="6 8" id="KW-0675">Receptor</keyword>
<dbReference type="Gene3D" id="1.20.1070.10">
    <property type="entry name" value="Rhodopsin 7-helix transmembrane proteins"/>
    <property type="match status" value="2"/>
</dbReference>
<feature type="transmembrane region" description="Helical" evidence="9">
    <location>
        <begin position="257"/>
        <end position="281"/>
    </location>
</feature>
<feature type="transmembrane region" description="Helical" evidence="9">
    <location>
        <begin position="135"/>
        <end position="156"/>
    </location>
</feature>
<evidence type="ECO:0000256" key="8">
    <source>
        <dbReference type="RuleBase" id="RU000688"/>
    </source>
</evidence>
<comment type="subcellular location">
    <subcellularLocation>
        <location evidence="1">Membrane</location>
        <topology evidence="1">Multi-pass membrane protein</topology>
    </subcellularLocation>
</comment>
<feature type="transmembrane region" description="Helical" evidence="9">
    <location>
        <begin position="93"/>
        <end position="114"/>
    </location>
</feature>
<evidence type="ECO:0000256" key="1">
    <source>
        <dbReference type="ARBA" id="ARBA00004141"/>
    </source>
</evidence>
<keyword evidence="2 8" id="KW-0812">Transmembrane</keyword>
<evidence type="ECO:0000256" key="9">
    <source>
        <dbReference type="SAM" id="Phobius"/>
    </source>
</evidence>
<evidence type="ECO:0000256" key="7">
    <source>
        <dbReference type="ARBA" id="ARBA00023224"/>
    </source>
</evidence>
<dbReference type="AlphaFoldDB" id="A0AAN8JEA0"/>
<keyword evidence="12" id="KW-1185">Reference proteome</keyword>
<feature type="transmembrane region" description="Helical" evidence="9">
    <location>
        <begin position="390"/>
        <end position="412"/>
    </location>
</feature>
<accession>A0AAN8JEA0</accession>
<feature type="transmembrane region" description="Helical" evidence="9">
    <location>
        <begin position="20"/>
        <end position="45"/>
    </location>
</feature>
<evidence type="ECO:0000313" key="11">
    <source>
        <dbReference type="EMBL" id="KAK6176521.1"/>
    </source>
</evidence>
<dbReference type="PANTHER" id="PTHR24238:SF47">
    <property type="entry name" value="ECDYSTEROIDS_DOPAMINE RECEPTOR-RELATED"/>
    <property type="match status" value="1"/>
</dbReference>
<protein>
    <recommendedName>
        <fullName evidence="10">G-protein coupled receptors family 1 profile domain-containing protein</fullName>
    </recommendedName>
</protein>
<keyword evidence="5 9" id="KW-0472">Membrane</keyword>
<name>A0AAN8JEA0_PATCE</name>
<comment type="similarity">
    <text evidence="8">Belongs to the G-protein coupled receptor 1 family.</text>
</comment>
<dbReference type="PROSITE" id="PS50262">
    <property type="entry name" value="G_PROTEIN_RECEP_F1_2"/>
    <property type="match status" value="1"/>
</dbReference>
<feature type="transmembrane region" description="Helical" evidence="9">
    <location>
        <begin position="363"/>
        <end position="384"/>
    </location>
</feature>
<evidence type="ECO:0000259" key="10">
    <source>
        <dbReference type="PROSITE" id="PS50262"/>
    </source>
</evidence>
<dbReference type="InterPro" id="IPR000276">
    <property type="entry name" value="GPCR_Rhodpsn"/>
</dbReference>
<keyword evidence="3 9" id="KW-1133">Transmembrane helix</keyword>
<dbReference type="SUPFAM" id="SSF81321">
    <property type="entry name" value="Family A G protein-coupled receptor-like"/>
    <property type="match status" value="2"/>
</dbReference>
<dbReference type="PROSITE" id="PS00237">
    <property type="entry name" value="G_PROTEIN_RECEP_F1_1"/>
    <property type="match status" value="1"/>
</dbReference>